<dbReference type="InterPro" id="IPR036388">
    <property type="entry name" value="WH-like_DNA-bd_sf"/>
</dbReference>
<keyword evidence="3" id="KW-1185">Reference proteome</keyword>
<evidence type="ECO:0000259" key="1">
    <source>
        <dbReference type="SMART" id="SM00421"/>
    </source>
</evidence>
<dbReference type="AlphaFoldDB" id="A0A143PLU6"/>
<dbReference type="InterPro" id="IPR000792">
    <property type="entry name" value="Tscrpt_reg_LuxR_C"/>
</dbReference>
<feature type="domain" description="HTH luxR-type" evidence="1">
    <location>
        <begin position="54"/>
        <end position="111"/>
    </location>
</feature>
<dbReference type="Gene3D" id="1.10.10.10">
    <property type="entry name" value="Winged helix-like DNA-binding domain superfamily/Winged helix DNA-binding domain"/>
    <property type="match status" value="1"/>
</dbReference>
<accession>A0A143PLU6</accession>
<evidence type="ECO:0000313" key="3">
    <source>
        <dbReference type="Proteomes" id="UP000076079"/>
    </source>
</evidence>
<reference evidence="2 3" key="1">
    <citation type="journal article" date="2016" name="Genome Announc.">
        <title>First Complete Genome Sequence of a Subdivision 6 Acidobacterium Strain.</title>
        <authorList>
            <person name="Huang S."/>
            <person name="Vieira S."/>
            <person name="Bunk B."/>
            <person name="Riedel T."/>
            <person name="Sproer C."/>
            <person name="Overmann J."/>
        </authorList>
    </citation>
    <scope>NUCLEOTIDE SEQUENCE [LARGE SCALE GENOMIC DNA]</scope>
    <source>
        <strain evidence="3">DSM 100886 HEG_-6_39</strain>
    </source>
</reference>
<evidence type="ECO:0000313" key="2">
    <source>
        <dbReference type="EMBL" id="AMY09572.1"/>
    </source>
</evidence>
<dbReference type="GO" id="GO:0006355">
    <property type="term" value="P:regulation of DNA-templated transcription"/>
    <property type="evidence" value="ECO:0007669"/>
    <property type="project" value="InterPro"/>
</dbReference>
<protein>
    <recommendedName>
        <fullName evidence="1">HTH luxR-type domain-containing protein</fullName>
    </recommendedName>
</protein>
<dbReference type="STRING" id="1855912.LuPra_02791"/>
<dbReference type="KEGG" id="abac:LuPra_02791"/>
<organism evidence="2 3">
    <name type="scientific">Luteitalea pratensis</name>
    <dbReference type="NCBI Taxonomy" id="1855912"/>
    <lineage>
        <taxon>Bacteria</taxon>
        <taxon>Pseudomonadati</taxon>
        <taxon>Acidobacteriota</taxon>
        <taxon>Vicinamibacteria</taxon>
        <taxon>Vicinamibacterales</taxon>
        <taxon>Vicinamibacteraceae</taxon>
        <taxon>Luteitalea</taxon>
    </lineage>
</organism>
<dbReference type="PRINTS" id="PR00038">
    <property type="entry name" value="HTHLUXR"/>
</dbReference>
<dbReference type="OrthoDB" id="115549at2"/>
<dbReference type="InterPro" id="IPR016032">
    <property type="entry name" value="Sig_transdc_resp-reg_C-effctor"/>
</dbReference>
<dbReference type="Proteomes" id="UP000076079">
    <property type="component" value="Chromosome"/>
</dbReference>
<proteinExistence type="predicted"/>
<dbReference type="GO" id="GO:0003677">
    <property type="term" value="F:DNA binding"/>
    <property type="evidence" value="ECO:0007669"/>
    <property type="project" value="InterPro"/>
</dbReference>
<reference evidence="3" key="2">
    <citation type="submission" date="2016-04" db="EMBL/GenBank/DDBJ databases">
        <title>First Complete Genome Sequence of a Subdivision 6 Acidobacterium.</title>
        <authorList>
            <person name="Huang S."/>
            <person name="Vieira S."/>
            <person name="Bunk B."/>
            <person name="Riedel T."/>
            <person name="Sproeer C."/>
            <person name="Overmann J."/>
        </authorList>
    </citation>
    <scope>NUCLEOTIDE SEQUENCE [LARGE SCALE GENOMIC DNA]</scope>
    <source>
        <strain evidence="3">DSM 100886 HEG_-6_39</strain>
    </source>
</reference>
<dbReference type="SUPFAM" id="SSF46894">
    <property type="entry name" value="C-terminal effector domain of the bipartite response regulators"/>
    <property type="match status" value="1"/>
</dbReference>
<dbReference type="EMBL" id="CP015136">
    <property type="protein sequence ID" value="AMY09572.1"/>
    <property type="molecule type" value="Genomic_DNA"/>
</dbReference>
<sequence>MLLPRRAPRRALTARVAPVGRGTERLAAAAATVIVIVTDAEQPVGLDDGALSQLFGLTPAESRLARLLAEGRDVTEAATMLGLTIGTVRTRLKTVLHKTGTRRQSALVQVLRAASNAG</sequence>
<name>A0A143PLU6_LUTPR</name>
<dbReference type="SMART" id="SM00421">
    <property type="entry name" value="HTH_LUXR"/>
    <property type="match status" value="1"/>
</dbReference>
<gene>
    <name evidence="2" type="ORF">LuPra_02791</name>
</gene>
<dbReference type="RefSeq" id="WP_110171310.1">
    <property type="nucleotide sequence ID" value="NZ_CP015136.1"/>
</dbReference>